<dbReference type="PANTHER" id="PTHR43401:SF2">
    <property type="entry name" value="L-THREONINE 3-DEHYDROGENASE"/>
    <property type="match status" value="1"/>
</dbReference>
<dbReference type="PATRIC" id="fig|1544798.3.peg.3129"/>
<protein>
    <submittedName>
        <fullName evidence="4">Sorbitol dehydrogenase</fullName>
    </submittedName>
</protein>
<dbReference type="PANTHER" id="PTHR43401">
    <property type="entry name" value="L-THREONINE 3-DEHYDROGENASE"/>
    <property type="match status" value="1"/>
</dbReference>
<dbReference type="Gene3D" id="3.90.180.10">
    <property type="entry name" value="Medium-chain alcohol dehydrogenases, catalytic domain"/>
    <property type="match status" value="1"/>
</dbReference>
<name>A0A0D8JCG2_9BACT</name>
<sequence>MRAIEITTPGDVRIVEREMPQMGKGDVLLKIKYVGFCGSDLSTYLGKNPMVQYPRIPGHEISAVIEKTGNEVPEGFQKGQNVTVVPYTNCGQCTSCKQKRFNACRYNETLGVQRDGAMAEYIAVPWQKVLKDEALSDVQLALVEPLTVGFHAIDNGKVTDIDTVVVFGCGMIGSGAIVRAKLRGATVIAVDIDDVKLKIAQQLGADFIINSKEKDLHQELLEITNGDGPNVVIEAAGNPVTYRAAIDEVAFAGRVVCIGYAGTEVAFTTKLWVQKELEIMGSRNANPSDFEAVIKYLKSSQVDENILISKTVSPEEAPVAMKEWSEAPGKIMKILVQF</sequence>
<feature type="domain" description="Alcohol dehydrogenase-like N-terminal" evidence="3">
    <location>
        <begin position="23"/>
        <end position="131"/>
    </location>
</feature>
<dbReference type="InterPro" id="IPR013149">
    <property type="entry name" value="ADH-like_C"/>
</dbReference>
<dbReference type="SUPFAM" id="SSF50129">
    <property type="entry name" value="GroES-like"/>
    <property type="match status" value="1"/>
</dbReference>
<evidence type="ECO:0000259" key="3">
    <source>
        <dbReference type="Pfam" id="PF08240"/>
    </source>
</evidence>
<accession>A0A0D8JCG2</accession>
<dbReference type="InterPro" id="IPR013154">
    <property type="entry name" value="ADH-like_N"/>
</dbReference>
<dbReference type="EMBL" id="JRHC01000003">
    <property type="protein sequence ID" value="KJF43488.1"/>
    <property type="molecule type" value="Genomic_DNA"/>
</dbReference>
<dbReference type="InterPro" id="IPR036291">
    <property type="entry name" value="NAD(P)-bd_dom_sf"/>
</dbReference>
<dbReference type="Pfam" id="PF00107">
    <property type="entry name" value="ADH_zinc_N"/>
    <property type="match status" value="1"/>
</dbReference>
<comment type="caution">
    <text evidence="4">The sequence shown here is derived from an EMBL/GenBank/DDBJ whole genome shotgun (WGS) entry which is preliminary data.</text>
</comment>
<proteinExistence type="predicted"/>
<dbReference type="OrthoDB" id="9787435at2"/>
<keyword evidence="5" id="KW-1185">Reference proteome</keyword>
<evidence type="ECO:0000313" key="4">
    <source>
        <dbReference type="EMBL" id="KJF43488.1"/>
    </source>
</evidence>
<dbReference type="CDD" id="cd08261">
    <property type="entry name" value="Zn_ADH7"/>
    <property type="match status" value="1"/>
</dbReference>
<evidence type="ECO:0000256" key="1">
    <source>
        <dbReference type="ARBA" id="ARBA00023002"/>
    </source>
</evidence>
<dbReference type="Pfam" id="PF08240">
    <property type="entry name" value="ADH_N"/>
    <property type="match status" value="1"/>
</dbReference>
<dbReference type="SUPFAM" id="SSF51735">
    <property type="entry name" value="NAD(P)-binding Rossmann-fold domains"/>
    <property type="match status" value="1"/>
</dbReference>
<keyword evidence="1" id="KW-0560">Oxidoreductase</keyword>
<dbReference type="STRING" id="1544798.LH29_14825"/>
<dbReference type="RefSeq" id="WP_045030865.1">
    <property type="nucleotide sequence ID" value="NZ_JRHC01000003.1"/>
</dbReference>
<gene>
    <name evidence="4" type="ORF">LH29_14825</name>
</gene>
<dbReference type="InterPro" id="IPR011032">
    <property type="entry name" value="GroES-like_sf"/>
</dbReference>
<dbReference type="AlphaFoldDB" id="A0A0D8JCG2"/>
<dbReference type="Proteomes" id="UP000032544">
    <property type="component" value="Unassembled WGS sequence"/>
</dbReference>
<feature type="domain" description="Alcohol dehydrogenase-like C-terminal" evidence="2">
    <location>
        <begin position="172"/>
        <end position="298"/>
    </location>
</feature>
<dbReference type="InterPro" id="IPR050129">
    <property type="entry name" value="Zn_alcohol_dh"/>
</dbReference>
<reference evidence="4 5" key="1">
    <citation type="submission" date="2014-09" db="EMBL/GenBank/DDBJ databases">
        <title>Draft Genome Sequence of Draconibacterium sp. JN14CK-3.</title>
        <authorList>
            <person name="Dong C."/>
            <person name="Lai Q."/>
            <person name="Shao Z."/>
        </authorList>
    </citation>
    <scope>NUCLEOTIDE SEQUENCE [LARGE SCALE GENOMIC DNA]</scope>
    <source>
        <strain evidence="4 5">JN14CK-3</strain>
    </source>
</reference>
<evidence type="ECO:0000259" key="2">
    <source>
        <dbReference type="Pfam" id="PF00107"/>
    </source>
</evidence>
<evidence type="ECO:0000313" key="5">
    <source>
        <dbReference type="Proteomes" id="UP000032544"/>
    </source>
</evidence>
<dbReference type="GO" id="GO:0016491">
    <property type="term" value="F:oxidoreductase activity"/>
    <property type="evidence" value="ECO:0007669"/>
    <property type="project" value="UniProtKB-KW"/>
</dbReference>
<dbReference type="Gene3D" id="3.40.50.720">
    <property type="entry name" value="NAD(P)-binding Rossmann-like Domain"/>
    <property type="match status" value="1"/>
</dbReference>
<organism evidence="4 5">
    <name type="scientific">Draconibacterium sediminis</name>
    <dbReference type="NCBI Taxonomy" id="1544798"/>
    <lineage>
        <taxon>Bacteria</taxon>
        <taxon>Pseudomonadati</taxon>
        <taxon>Bacteroidota</taxon>
        <taxon>Bacteroidia</taxon>
        <taxon>Marinilabiliales</taxon>
        <taxon>Prolixibacteraceae</taxon>
        <taxon>Draconibacterium</taxon>
    </lineage>
</organism>